<keyword evidence="7 15" id="KW-0732">Signal</keyword>
<evidence type="ECO:0000256" key="7">
    <source>
        <dbReference type="ARBA" id="ARBA00022729"/>
    </source>
</evidence>
<dbReference type="InterPro" id="IPR019554">
    <property type="entry name" value="Soluble_ligand-bd"/>
</dbReference>
<keyword evidence="5" id="KW-0762">Sugar transport</keyword>
<feature type="domain" description="SLBB" evidence="18">
    <location>
        <begin position="99"/>
        <end position="182"/>
    </location>
</feature>
<keyword evidence="3" id="KW-0813">Transport</keyword>
<dbReference type="Gene3D" id="3.30.1950.10">
    <property type="entry name" value="wza like domain"/>
    <property type="match status" value="1"/>
</dbReference>
<comment type="similarity">
    <text evidence="2">Belongs to the BexD/CtrA/VexA family.</text>
</comment>
<reference evidence="19 20" key="1">
    <citation type="journal article" date="2016" name="C (Basel)">
        <title>Selective Growth of and Electricity Production by Marine Exoelectrogenic Bacteria in Self-Aggregated Hydrogel of Microbially Reduced Graphene Oxide.</title>
        <authorList>
            <person name="Yoshida N."/>
            <person name="Goto Y."/>
            <person name="Miyata Y."/>
        </authorList>
    </citation>
    <scope>NUCLEOTIDE SEQUENCE [LARGE SCALE GENOMIC DNA]</scope>
    <source>
        <strain evidence="19 20">NIT-T3</strain>
    </source>
</reference>
<proteinExistence type="inferred from homology"/>
<reference evidence="19 20" key="2">
    <citation type="journal article" date="2021" name="Int. J. Syst. Evol. Microbiol.">
        <title>Isolation and Polyphasic Characterization of Desulfuromonas versatilis sp. Nov., an Electrogenic Bacteria Capable of Versatile Metabolism Isolated from a Graphene Oxide-Reducing Enrichment Culture.</title>
        <authorList>
            <person name="Xie L."/>
            <person name="Yoshida N."/>
            <person name="Ishii S."/>
            <person name="Meng L."/>
        </authorList>
    </citation>
    <scope>NUCLEOTIDE SEQUENCE [LARGE SCALE GENOMIC DNA]</scope>
    <source>
        <strain evidence="19 20">NIT-T3</strain>
    </source>
</reference>
<dbReference type="Gene3D" id="3.10.560.10">
    <property type="entry name" value="Outer membrane lipoprotein wza domain like"/>
    <property type="match status" value="1"/>
</dbReference>
<dbReference type="Pfam" id="PF10531">
    <property type="entry name" value="SLBB"/>
    <property type="match status" value="1"/>
</dbReference>
<evidence type="ECO:0000256" key="1">
    <source>
        <dbReference type="ARBA" id="ARBA00004571"/>
    </source>
</evidence>
<evidence type="ECO:0000256" key="3">
    <source>
        <dbReference type="ARBA" id="ARBA00022448"/>
    </source>
</evidence>
<evidence type="ECO:0000256" key="8">
    <source>
        <dbReference type="ARBA" id="ARBA00023047"/>
    </source>
</evidence>
<sequence>MLMAVLLALFSLNPPAWAVDTNYQVGDGDVLKVTVYDNPDLDATVRVNSDGTIHFPLLGQVKVGGLSVAQVSDQLARKLADGYIVNPQVSVFVEEFRSKRAIIIGQVRTPGLYELSGPTSLLELVSKAGGLTPEAGDKATIKRKSGPGGDQEQLITVNLKDLLERGLATLDAPIMDGDNVFVAKAEVFYVTGEVGRPNSYRLEEGTTVIKAITMAGGFSPIASKSRVRIIRKVRGSEQILKNVSMDVPVLPEDVIVVPESFF</sequence>
<evidence type="ECO:0000259" key="18">
    <source>
        <dbReference type="Pfam" id="PF22461"/>
    </source>
</evidence>
<dbReference type="PANTHER" id="PTHR33619">
    <property type="entry name" value="POLYSACCHARIDE EXPORT PROTEIN GFCE-RELATED"/>
    <property type="match status" value="1"/>
</dbReference>
<dbReference type="Pfam" id="PF22461">
    <property type="entry name" value="SLBB_2"/>
    <property type="match status" value="1"/>
</dbReference>
<keyword evidence="9" id="KW-0406">Ion transport</keyword>
<dbReference type="EMBL" id="AP024355">
    <property type="protein sequence ID" value="BCR05783.1"/>
    <property type="molecule type" value="Genomic_DNA"/>
</dbReference>
<keyword evidence="13" id="KW-0998">Cell outer membrane</keyword>
<accession>A0ABN6E0A4</accession>
<dbReference type="InterPro" id="IPR003715">
    <property type="entry name" value="Poly_export_N"/>
</dbReference>
<evidence type="ECO:0000256" key="6">
    <source>
        <dbReference type="ARBA" id="ARBA00022692"/>
    </source>
</evidence>
<dbReference type="PANTHER" id="PTHR33619:SF3">
    <property type="entry name" value="POLYSACCHARIDE EXPORT PROTEIN GFCE-RELATED"/>
    <property type="match status" value="1"/>
</dbReference>
<evidence type="ECO:0000259" key="17">
    <source>
        <dbReference type="Pfam" id="PF10531"/>
    </source>
</evidence>
<name>A0ABN6E0A4_9BACT</name>
<feature type="domain" description="Polysaccharide export protein N-terminal" evidence="16">
    <location>
        <begin position="19"/>
        <end position="93"/>
    </location>
</feature>
<protein>
    <recommendedName>
        <fullName evidence="21">Periplasmic polysaccharide biosynthesis/export protein</fullName>
    </recommendedName>
</protein>
<dbReference type="InterPro" id="IPR049712">
    <property type="entry name" value="Poly_export"/>
</dbReference>
<evidence type="ECO:0000256" key="15">
    <source>
        <dbReference type="SAM" id="SignalP"/>
    </source>
</evidence>
<evidence type="ECO:0000256" key="10">
    <source>
        <dbReference type="ARBA" id="ARBA00023114"/>
    </source>
</evidence>
<evidence type="ECO:0000256" key="12">
    <source>
        <dbReference type="ARBA" id="ARBA00023139"/>
    </source>
</evidence>
<evidence type="ECO:0000256" key="4">
    <source>
        <dbReference type="ARBA" id="ARBA00022452"/>
    </source>
</evidence>
<dbReference type="InterPro" id="IPR054765">
    <property type="entry name" value="SLBB_dom"/>
</dbReference>
<comment type="subcellular location">
    <subcellularLocation>
        <location evidence="1">Cell outer membrane</location>
        <topology evidence="1">Multi-pass membrane protein</topology>
    </subcellularLocation>
</comment>
<evidence type="ECO:0000256" key="11">
    <source>
        <dbReference type="ARBA" id="ARBA00023136"/>
    </source>
</evidence>
<keyword evidence="10" id="KW-0626">Porin</keyword>
<keyword evidence="12" id="KW-0564">Palmitate</keyword>
<keyword evidence="14" id="KW-0449">Lipoprotein</keyword>
<dbReference type="Proteomes" id="UP001319827">
    <property type="component" value="Chromosome"/>
</dbReference>
<evidence type="ECO:0000256" key="13">
    <source>
        <dbReference type="ARBA" id="ARBA00023237"/>
    </source>
</evidence>
<evidence type="ECO:0000313" key="19">
    <source>
        <dbReference type="EMBL" id="BCR05783.1"/>
    </source>
</evidence>
<feature type="domain" description="Soluble ligand binding" evidence="17">
    <location>
        <begin position="187"/>
        <end position="238"/>
    </location>
</feature>
<evidence type="ECO:0000259" key="16">
    <source>
        <dbReference type="Pfam" id="PF02563"/>
    </source>
</evidence>
<evidence type="ECO:0000256" key="2">
    <source>
        <dbReference type="ARBA" id="ARBA00009450"/>
    </source>
</evidence>
<evidence type="ECO:0000256" key="9">
    <source>
        <dbReference type="ARBA" id="ARBA00023065"/>
    </source>
</evidence>
<evidence type="ECO:0000256" key="5">
    <source>
        <dbReference type="ARBA" id="ARBA00022597"/>
    </source>
</evidence>
<feature type="signal peptide" evidence="15">
    <location>
        <begin position="1"/>
        <end position="18"/>
    </location>
</feature>
<dbReference type="Pfam" id="PF02563">
    <property type="entry name" value="Poly_export"/>
    <property type="match status" value="1"/>
</dbReference>
<evidence type="ECO:0000313" key="20">
    <source>
        <dbReference type="Proteomes" id="UP001319827"/>
    </source>
</evidence>
<organism evidence="19 20">
    <name type="scientific">Desulfuromonas versatilis</name>
    <dbReference type="NCBI Taxonomy" id="2802975"/>
    <lineage>
        <taxon>Bacteria</taxon>
        <taxon>Pseudomonadati</taxon>
        <taxon>Thermodesulfobacteriota</taxon>
        <taxon>Desulfuromonadia</taxon>
        <taxon>Desulfuromonadales</taxon>
        <taxon>Desulfuromonadaceae</taxon>
        <taxon>Desulfuromonas</taxon>
    </lineage>
</organism>
<gene>
    <name evidence="19" type="ORF">DESUT3_28520</name>
</gene>
<keyword evidence="20" id="KW-1185">Reference proteome</keyword>
<evidence type="ECO:0008006" key="21">
    <source>
        <dbReference type="Google" id="ProtNLM"/>
    </source>
</evidence>
<keyword evidence="8" id="KW-0625">Polysaccharide transport</keyword>
<keyword evidence="11" id="KW-0472">Membrane</keyword>
<feature type="chain" id="PRO_5045902915" description="Periplasmic polysaccharide biosynthesis/export protein" evidence="15">
    <location>
        <begin position="19"/>
        <end position="262"/>
    </location>
</feature>
<evidence type="ECO:0000256" key="14">
    <source>
        <dbReference type="ARBA" id="ARBA00023288"/>
    </source>
</evidence>
<keyword evidence="6" id="KW-0812">Transmembrane</keyword>
<keyword evidence="4" id="KW-1134">Transmembrane beta strand</keyword>